<keyword evidence="2" id="KW-1185">Reference proteome</keyword>
<dbReference type="Proteomes" id="UP000271098">
    <property type="component" value="Unassembled WGS sequence"/>
</dbReference>
<evidence type="ECO:0000313" key="3">
    <source>
        <dbReference type="WBParaSite" id="GPUH_0000358301-mRNA-1"/>
    </source>
</evidence>
<sequence length="133" mass="15470">MRDLGASVQWPVAPLGLEKFADRLMKMHALWRANRIISSLPQHLKESLSEKVSAFEALEGKRPEWGYTRSWRGNYLNTADELEPMNQMQDYNTALDTIKHSHQYSEVLFSSYVQVSFFVALHSFLHQPRGVFR</sequence>
<evidence type="ECO:0000313" key="2">
    <source>
        <dbReference type="Proteomes" id="UP000271098"/>
    </source>
</evidence>
<reference evidence="3" key="1">
    <citation type="submission" date="2016-06" db="UniProtKB">
        <authorList>
            <consortium name="WormBaseParasite"/>
        </authorList>
    </citation>
    <scope>IDENTIFICATION</scope>
</reference>
<dbReference type="WBParaSite" id="GPUH_0000358301-mRNA-1">
    <property type="protein sequence ID" value="GPUH_0000358301-mRNA-1"/>
    <property type="gene ID" value="GPUH_0000358301"/>
</dbReference>
<proteinExistence type="predicted"/>
<name>A0A183D4D6_9BILA</name>
<dbReference type="EMBL" id="UYRT01006213">
    <property type="protein sequence ID" value="VDK40072.1"/>
    <property type="molecule type" value="Genomic_DNA"/>
</dbReference>
<evidence type="ECO:0000313" key="1">
    <source>
        <dbReference type="EMBL" id="VDK40072.1"/>
    </source>
</evidence>
<protein>
    <submittedName>
        <fullName evidence="3">DHC_N2 domain-containing protein</fullName>
    </submittedName>
</protein>
<accession>A0A183D4D6</accession>
<dbReference type="OrthoDB" id="6108017at2759"/>
<gene>
    <name evidence="1" type="ORF">GPUH_LOCUS3575</name>
</gene>
<organism evidence="3">
    <name type="scientific">Gongylonema pulchrum</name>
    <dbReference type="NCBI Taxonomy" id="637853"/>
    <lineage>
        <taxon>Eukaryota</taxon>
        <taxon>Metazoa</taxon>
        <taxon>Ecdysozoa</taxon>
        <taxon>Nematoda</taxon>
        <taxon>Chromadorea</taxon>
        <taxon>Rhabditida</taxon>
        <taxon>Spirurina</taxon>
        <taxon>Spiruromorpha</taxon>
        <taxon>Spiruroidea</taxon>
        <taxon>Gongylonematidae</taxon>
        <taxon>Gongylonema</taxon>
    </lineage>
</organism>
<reference evidence="1 2" key="2">
    <citation type="submission" date="2018-11" db="EMBL/GenBank/DDBJ databases">
        <authorList>
            <consortium name="Pathogen Informatics"/>
        </authorList>
    </citation>
    <scope>NUCLEOTIDE SEQUENCE [LARGE SCALE GENOMIC DNA]</scope>
</reference>
<dbReference type="AlphaFoldDB" id="A0A183D4D6"/>